<keyword evidence="2" id="KW-1185">Reference proteome</keyword>
<accession>A0ABN2I2Q1</accession>
<reference evidence="1 2" key="1">
    <citation type="journal article" date="2019" name="Int. J. Syst. Evol. Microbiol.">
        <title>The Global Catalogue of Microorganisms (GCM) 10K type strain sequencing project: providing services to taxonomists for standard genome sequencing and annotation.</title>
        <authorList>
            <consortium name="The Broad Institute Genomics Platform"/>
            <consortium name="The Broad Institute Genome Sequencing Center for Infectious Disease"/>
            <person name="Wu L."/>
            <person name="Ma J."/>
        </authorList>
    </citation>
    <scope>NUCLEOTIDE SEQUENCE [LARGE SCALE GENOMIC DNA]</scope>
    <source>
        <strain evidence="1 2">JCM 16002</strain>
    </source>
</reference>
<evidence type="ECO:0000313" key="1">
    <source>
        <dbReference type="EMBL" id="GAA1697482.1"/>
    </source>
</evidence>
<proteinExistence type="predicted"/>
<name>A0ABN2I2Q1_9ACTN</name>
<gene>
    <name evidence="1" type="ORF">GCM10009831_01910</name>
</gene>
<dbReference type="EMBL" id="BAAAQG010000002">
    <property type="protein sequence ID" value="GAA1697482.1"/>
    <property type="molecule type" value="Genomic_DNA"/>
</dbReference>
<organism evidence="1 2">
    <name type="scientific">Dietzia cercidiphylli</name>
    <dbReference type="NCBI Taxonomy" id="498199"/>
    <lineage>
        <taxon>Bacteria</taxon>
        <taxon>Bacillati</taxon>
        <taxon>Actinomycetota</taxon>
        <taxon>Actinomycetes</taxon>
        <taxon>Mycobacteriales</taxon>
        <taxon>Dietziaceae</taxon>
        <taxon>Dietzia</taxon>
    </lineage>
</organism>
<dbReference type="Proteomes" id="UP001500383">
    <property type="component" value="Unassembled WGS sequence"/>
</dbReference>
<protein>
    <submittedName>
        <fullName evidence="1">Uncharacterized protein</fullName>
    </submittedName>
</protein>
<evidence type="ECO:0000313" key="2">
    <source>
        <dbReference type="Proteomes" id="UP001500383"/>
    </source>
</evidence>
<comment type="caution">
    <text evidence="1">The sequence shown here is derived from an EMBL/GenBank/DDBJ whole genome shotgun (WGS) entry which is preliminary data.</text>
</comment>
<sequence length="72" mass="7685">MIPGGFYGDLSVRDVVPLAGAAQQALAHRETVTGRVGPHIHHQLTADSVGFDDAAHDEFHGVLPVRVGSEWD</sequence>